<reference evidence="3 4" key="1">
    <citation type="submission" date="2019-08" db="EMBL/GenBank/DDBJ databases">
        <title>Archangium and Cystobacter genomes.</title>
        <authorList>
            <person name="Chen I.-C.K."/>
            <person name="Wielgoss S."/>
        </authorList>
    </citation>
    <scope>NUCLEOTIDE SEQUENCE [LARGE SCALE GENOMIC DNA]</scope>
    <source>
        <strain evidence="3 4">Cbm 6</strain>
    </source>
</reference>
<feature type="signal peptide" evidence="1">
    <location>
        <begin position="1"/>
        <end position="27"/>
    </location>
</feature>
<proteinExistence type="inferred from homology"/>
<dbReference type="PANTHER" id="PTHR11575:SF24">
    <property type="entry name" value="5'-NUCLEOTIDASE"/>
    <property type="match status" value="1"/>
</dbReference>
<dbReference type="SUPFAM" id="SSF55816">
    <property type="entry name" value="5'-nucleotidase (syn. UDP-sugar hydrolase), C-terminal domain"/>
    <property type="match status" value="1"/>
</dbReference>
<dbReference type="PRINTS" id="PR01607">
    <property type="entry name" value="APYRASEFAMLY"/>
</dbReference>
<keyword evidence="1" id="KW-0547">Nucleotide-binding</keyword>
<feature type="chain" id="PRO_5044998332" evidence="1">
    <location>
        <begin position="28"/>
        <end position="679"/>
    </location>
</feature>
<evidence type="ECO:0000313" key="4">
    <source>
        <dbReference type="Proteomes" id="UP001611383"/>
    </source>
</evidence>
<keyword evidence="1" id="KW-0732">Signal</keyword>
<dbReference type="Proteomes" id="UP001611383">
    <property type="component" value="Chromosome"/>
</dbReference>
<protein>
    <submittedName>
        <fullName evidence="3">Bifunctional metallophosphatase/5'-nucleotidase</fullName>
    </submittedName>
</protein>
<organism evidence="3 4">
    <name type="scientific">Archangium minus</name>
    <dbReference type="NCBI Taxonomy" id="83450"/>
    <lineage>
        <taxon>Bacteria</taxon>
        <taxon>Pseudomonadati</taxon>
        <taxon>Myxococcota</taxon>
        <taxon>Myxococcia</taxon>
        <taxon>Myxococcales</taxon>
        <taxon>Cystobacterineae</taxon>
        <taxon>Archangiaceae</taxon>
        <taxon>Archangium</taxon>
    </lineage>
</organism>
<accession>A0ABY9X7T4</accession>
<comment type="similarity">
    <text evidence="1">Belongs to the 5'-nucleotidase family.</text>
</comment>
<sequence>MLHPKKQPVFLASALLALAFTSGCGNTEVESPPPLSVPPRAAFSFQVLHASDMESGLPATEDAPRFSAVLRVLEAQFPRRTLKLASGDLWLPGVFFNAGGDPAMKTVPGVGKESSGRADMAMFNEMGFHAASFGNHEFDNGTREIRNIIASDGDWSGAKFPYLTSNLDFSANSDLKGQVVPAGTELDANNPGTSLHNKITPSIIYTLDGQKVGIVGATTPQLPRISSPGTVITSPADPVDYDGLASIIQAQVDALRNTGVDKIILMAHMQQYFVEVDELPKRLDGVDIIIAGGNHAVWADADDALYSGDTATVEYPQWKKSKSDQPIAVLNVSSNWHYVGRFIAHFDEAGVLLPALHNSLQNGAYATDAAGVARLAAASQVDPEVKAIADGVKGVVLTKDGTIFGKTQVYLNGLRTSVRTEETNLGNITSDANLWYAQKSDPSTVISLKNGGGIRDSIGAVGTGSDPTYGPPAANPAANKHEGDISQLDIENSLRFNNDLALVTVTAKQLEEVLEHGVAAVAPGATPGQFPQVSGIRFEYDASKQAQVLDGSGTVTTPGQRILKAVLVNEAGDVVDTLVDNGVLVGDETRTFRLVTLGFLAGGGDGYPFRRFEQENGGLFNRVSLATTSGQGFSAEGREQKAFADYLAAKFPASGPGYSAADTAKAADARITPVTASQP</sequence>
<dbReference type="InterPro" id="IPR029052">
    <property type="entry name" value="Metallo-depent_PP-like"/>
</dbReference>
<dbReference type="Gene3D" id="3.60.21.10">
    <property type="match status" value="1"/>
</dbReference>
<dbReference type="InterPro" id="IPR036907">
    <property type="entry name" value="5'-Nucleotdase_C_sf"/>
</dbReference>
<dbReference type="PROSITE" id="PS51257">
    <property type="entry name" value="PROKAR_LIPOPROTEIN"/>
    <property type="match status" value="1"/>
</dbReference>
<name>A0ABY9X7T4_9BACT</name>
<feature type="domain" description="5'-Nucleotidase C-terminal" evidence="2">
    <location>
        <begin position="405"/>
        <end position="608"/>
    </location>
</feature>
<dbReference type="PANTHER" id="PTHR11575">
    <property type="entry name" value="5'-NUCLEOTIDASE-RELATED"/>
    <property type="match status" value="1"/>
</dbReference>
<keyword evidence="4" id="KW-1185">Reference proteome</keyword>
<keyword evidence="1" id="KW-0378">Hydrolase</keyword>
<dbReference type="Gene3D" id="3.90.780.10">
    <property type="entry name" value="5'-Nucleotidase, C-terminal domain"/>
    <property type="match status" value="1"/>
</dbReference>
<evidence type="ECO:0000313" key="3">
    <source>
        <dbReference type="EMBL" id="WNG51461.1"/>
    </source>
</evidence>
<gene>
    <name evidence="3" type="ORF">F0U60_50545</name>
</gene>
<dbReference type="EMBL" id="CP043494">
    <property type="protein sequence ID" value="WNG51461.1"/>
    <property type="molecule type" value="Genomic_DNA"/>
</dbReference>
<dbReference type="Pfam" id="PF02872">
    <property type="entry name" value="5_nucleotid_C"/>
    <property type="match status" value="1"/>
</dbReference>
<evidence type="ECO:0000256" key="1">
    <source>
        <dbReference type="RuleBase" id="RU362119"/>
    </source>
</evidence>
<evidence type="ECO:0000259" key="2">
    <source>
        <dbReference type="Pfam" id="PF02872"/>
    </source>
</evidence>
<dbReference type="InterPro" id="IPR006179">
    <property type="entry name" value="5_nucleotidase/apyrase"/>
</dbReference>
<dbReference type="InterPro" id="IPR008334">
    <property type="entry name" value="5'-Nucleotdase_C"/>
</dbReference>
<dbReference type="SUPFAM" id="SSF56300">
    <property type="entry name" value="Metallo-dependent phosphatases"/>
    <property type="match status" value="1"/>
</dbReference>
<dbReference type="RefSeq" id="WP_395811723.1">
    <property type="nucleotide sequence ID" value="NZ_CP043494.1"/>
</dbReference>